<keyword evidence="10" id="KW-1185">Reference proteome</keyword>
<dbReference type="Gene3D" id="1.10.10.10">
    <property type="entry name" value="Winged helix-like DNA-binding domain superfamily/Winged helix DNA-binding domain"/>
    <property type="match status" value="4"/>
</dbReference>
<proteinExistence type="inferred from homology"/>
<dbReference type="PANTHER" id="PTHR33602">
    <property type="entry name" value="REGULATORY PROTEIN RECX FAMILY PROTEIN"/>
    <property type="match status" value="1"/>
</dbReference>
<dbReference type="InterPro" id="IPR036388">
    <property type="entry name" value="WH-like_DNA-bd_sf"/>
</dbReference>
<evidence type="ECO:0000259" key="6">
    <source>
        <dbReference type="Pfam" id="PF02631"/>
    </source>
</evidence>
<comment type="caution">
    <text evidence="9">The sequence shown here is derived from an EMBL/GenBank/DDBJ whole genome shotgun (WGS) entry which is preliminary data.</text>
</comment>
<comment type="function">
    <text evidence="5">Modulates RecA activity.</text>
</comment>
<dbReference type="Pfam" id="PF21982">
    <property type="entry name" value="RecX_HTH1"/>
    <property type="match status" value="1"/>
</dbReference>
<feature type="domain" description="RecX third three-helical" evidence="7">
    <location>
        <begin position="216"/>
        <end position="263"/>
    </location>
</feature>
<dbReference type="InterPro" id="IPR003783">
    <property type="entry name" value="Regulatory_RecX"/>
</dbReference>
<evidence type="ECO:0000256" key="3">
    <source>
        <dbReference type="ARBA" id="ARBA00018111"/>
    </source>
</evidence>
<feature type="domain" description="RecX first three-helical" evidence="8">
    <location>
        <begin position="66"/>
        <end position="104"/>
    </location>
</feature>
<evidence type="ECO:0000259" key="8">
    <source>
        <dbReference type="Pfam" id="PF21982"/>
    </source>
</evidence>
<comment type="subcellular location">
    <subcellularLocation>
        <location evidence="1 5">Cytoplasm</location>
    </subcellularLocation>
</comment>
<dbReference type="RefSeq" id="WP_238022133.1">
    <property type="nucleotide sequence ID" value="NZ_JAIFZM010000024.1"/>
</dbReference>
<dbReference type="NCBIfam" id="NF010733">
    <property type="entry name" value="PRK14135.1"/>
    <property type="match status" value="1"/>
</dbReference>
<name>A0AAW5BC25_9BACI</name>
<dbReference type="GO" id="GO:0006282">
    <property type="term" value="P:regulation of DNA repair"/>
    <property type="evidence" value="ECO:0007669"/>
    <property type="project" value="UniProtKB-UniRule"/>
</dbReference>
<dbReference type="Proteomes" id="UP001199631">
    <property type="component" value="Unassembled WGS sequence"/>
</dbReference>
<dbReference type="GO" id="GO:0005737">
    <property type="term" value="C:cytoplasm"/>
    <property type="evidence" value="ECO:0007669"/>
    <property type="project" value="UniProtKB-SubCell"/>
</dbReference>
<dbReference type="AlphaFoldDB" id="A0AAW5BC25"/>
<evidence type="ECO:0000256" key="2">
    <source>
        <dbReference type="ARBA" id="ARBA00009695"/>
    </source>
</evidence>
<dbReference type="Pfam" id="PF21981">
    <property type="entry name" value="RecX_HTH3"/>
    <property type="match status" value="2"/>
</dbReference>
<evidence type="ECO:0000256" key="4">
    <source>
        <dbReference type="ARBA" id="ARBA00022490"/>
    </source>
</evidence>
<dbReference type="Pfam" id="PF02631">
    <property type="entry name" value="RecX_HTH2"/>
    <property type="match status" value="1"/>
</dbReference>
<feature type="domain" description="RecX third three-helical" evidence="7">
    <location>
        <begin position="160"/>
        <end position="205"/>
    </location>
</feature>
<organism evidence="9 10">
    <name type="scientific">Oceanobacillus jordanicus</name>
    <dbReference type="NCBI Taxonomy" id="2867266"/>
    <lineage>
        <taxon>Bacteria</taxon>
        <taxon>Bacillati</taxon>
        <taxon>Bacillota</taxon>
        <taxon>Bacilli</taxon>
        <taxon>Bacillales</taxon>
        <taxon>Bacillaceae</taxon>
        <taxon>Oceanobacillus</taxon>
    </lineage>
</organism>
<gene>
    <name evidence="5 9" type="primary">recX</name>
    <name evidence="9" type="ORF">K3T81_18645</name>
</gene>
<dbReference type="InterPro" id="IPR053924">
    <property type="entry name" value="RecX_HTH_2nd"/>
</dbReference>
<dbReference type="EMBL" id="JAIFZM010000024">
    <property type="protein sequence ID" value="MCG3421168.1"/>
    <property type="molecule type" value="Genomic_DNA"/>
</dbReference>
<accession>A0AAW5BC25</accession>
<protein>
    <recommendedName>
        <fullName evidence="3 5">Regulatory protein RecX</fullName>
    </recommendedName>
</protein>
<evidence type="ECO:0000256" key="5">
    <source>
        <dbReference type="HAMAP-Rule" id="MF_01114"/>
    </source>
</evidence>
<evidence type="ECO:0000256" key="1">
    <source>
        <dbReference type="ARBA" id="ARBA00004496"/>
    </source>
</evidence>
<reference evidence="9 10" key="1">
    <citation type="journal article" date="2022" name="Evol. Bioinform. Online">
        <title>Draft Genome Sequence of Oceanobacillus jordanicus Strain GSFE11, a Halotolerant Plant Growth-Promoting Bacterial Endophyte Isolated From the Jordan Valley.</title>
        <authorList>
            <person name="Alhindi T."/>
            <person name="Albdaiwi R."/>
        </authorList>
    </citation>
    <scope>NUCLEOTIDE SEQUENCE [LARGE SCALE GENOMIC DNA]</scope>
    <source>
        <strain evidence="9 10">GSFE11</strain>
    </source>
</reference>
<feature type="domain" description="RecX second three-helical" evidence="6">
    <location>
        <begin position="111"/>
        <end position="151"/>
    </location>
</feature>
<dbReference type="InterPro" id="IPR053926">
    <property type="entry name" value="RecX_HTH_1st"/>
</dbReference>
<dbReference type="PANTHER" id="PTHR33602:SF1">
    <property type="entry name" value="REGULATORY PROTEIN RECX FAMILY PROTEIN"/>
    <property type="match status" value="1"/>
</dbReference>
<dbReference type="HAMAP" id="MF_01114">
    <property type="entry name" value="RecX"/>
    <property type="match status" value="1"/>
</dbReference>
<sequence>MKITRITTQKKSKSRYNIFIADGDTDKYGFSVDEDILIKFGLSKNDELDDSTIEQILEKDTLHKIYTQAINFLSYRMRTKKEIRDFLIKKEAEPEEVEEIMDRLNDEKLINDKQFAEMFVRTRINTSSKGPNVIKRELMEKGVAANIATEAVSVFTYDLQYEKAQQLLEKKSQHKKNVSFRKQQEQWRTQLMQKGFSHDVINEVLSGDTVDKDEEAEQEALRSQAEKLIRKFEKKHSGYELRNKVKEGLYRKGFNLDSIKNVLEEIFEE</sequence>
<keyword evidence="4 5" id="KW-0963">Cytoplasm</keyword>
<dbReference type="InterPro" id="IPR053925">
    <property type="entry name" value="RecX_HTH_3rd"/>
</dbReference>
<evidence type="ECO:0000313" key="10">
    <source>
        <dbReference type="Proteomes" id="UP001199631"/>
    </source>
</evidence>
<evidence type="ECO:0000313" key="9">
    <source>
        <dbReference type="EMBL" id="MCG3421168.1"/>
    </source>
</evidence>
<evidence type="ECO:0000259" key="7">
    <source>
        <dbReference type="Pfam" id="PF21981"/>
    </source>
</evidence>
<comment type="similarity">
    <text evidence="2 5">Belongs to the RecX family.</text>
</comment>